<dbReference type="InterPro" id="IPR022657">
    <property type="entry name" value="De-COase2_CS"/>
</dbReference>
<dbReference type="InterPro" id="IPR022643">
    <property type="entry name" value="De-COase2_C"/>
</dbReference>
<evidence type="ECO:0000256" key="1">
    <source>
        <dbReference type="ARBA" id="ARBA00001933"/>
    </source>
</evidence>
<feature type="domain" description="Thioesterase" evidence="7">
    <location>
        <begin position="479"/>
        <end position="539"/>
    </location>
</feature>
<dbReference type="InterPro" id="IPR022644">
    <property type="entry name" value="De-COase2_N"/>
</dbReference>
<comment type="similarity">
    <text evidence="4">Belongs to the Orn/Lys/Arg decarboxylase class-II family.</text>
</comment>
<evidence type="ECO:0000256" key="2">
    <source>
        <dbReference type="ARBA" id="ARBA00022898"/>
    </source>
</evidence>
<organism evidence="8 10">
    <name type="scientific">Saliniramus fredricksonii</name>
    <dbReference type="NCBI Taxonomy" id="1653334"/>
    <lineage>
        <taxon>Bacteria</taxon>
        <taxon>Pseudomonadati</taxon>
        <taxon>Pseudomonadota</taxon>
        <taxon>Alphaproteobacteria</taxon>
        <taxon>Hyphomicrobiales</taxon>
        <taxon>Salinarimonadaceae</taxon>
        <taxon>Saliniramus</taxon>
    </lineage>
</organism>
<feature type="active site" description="Proton donor" evidence="3">
    <location>
        <position position="371"/>
    </location>
</feature>
<gene>
    <name evidence="8" type="primary">lysA</name>
    <name evidence="9" type="ORF">GA0071312_0860</name>
    <name evidence="8" type="ORF">HLUCCO17_10530</name>
</gene>
<dbReference type="Proteomes" id="UP000050497">
    <property type="component" value="Unassembled WGS sequence"/>
</dbReference>
<evidence type="ECO:0000259" key="6">
    <source>
        <dbReference type="Pfam" id="PF02784"/>
    </source>
</evidence>
<evidence type="ECO:0000259" key="5">
    <source>
        <dbReference type="Pfam" id="PF00278"/>
    </source>
</evidence>
<dbReference type="EC" id="4.1.1.20" evidence="8"/>
<accession>A0A0P7Y2K3</accession>
<dbReference type="EMBL" id="FMBM01000001">
    <property type="protein sequence ID" value="SCC79409.1"/>
    <property type="molecule type" value="Genomic_DNA"/>
</dbReference>
<dbReference type="RefSeq" id="WP_074443736.1">
    <property type="nucleotide sequence ID" value="NZ_FMBM01000001.1"/>
</dbReference>
<dbReference type="CDD" id="cd06839">
    <property type="entry name" value="PLPDE_III_Btrk_like"/>
    <property type="match status" value="1"/>
</dbReference>
<dbReference type="SUPFAM" id="SSF54637">
    <property type="entry name" value="Thioesterase/thiol ester dehydrase-isomerase"/>
    <property type="match status" value="1"/>
</dbReference>
<protein>
    <submittedName>
        <fullName evidence="8">Diaminopimelate decarboxylase</fullName>
        <ecNumber evidence="8">4.1.1.20</ecNumber>
    </submittedName>
</protein>
<dbReference type="PROSITE" id="PS00879">
    <property type="entry name" value="ODR_DC_2_2"/>
    <property type="match status" value="1"/>
</dbReference>
<feature type="modified residue" description="N6-(pyridoxal phosphate)lysine" evidence="3">
    <location>
        <position position="76"/>
    </location>
</feature>
<sequence>MNNAHMPVTGEMSAPRASFDIHDATGAWLPNRELAERVGVKFGTPAFVYNADYIRANFAELRRRLSPTIDILYSLKANPNAAIVDCLKSCGAGAEVSSRAELHTAIRVGVPASNIIFVGPAKTRDEIGDCLRFGIFAIVAESARELEIIDELAREQGLQRPVDVMLRINPDFTTSGSGLTMSGKPRQFGIDIEQVPDLRDVMAGLPRVRVMGFHVYMGTRFLEAGPIIENTVNILDMARRLGALLDIPVEAVDVGGGFGIPYFDNESALDLETLALGINETVSRFRETCPNTRVIIELGRYLTAGSGAMLTRVHYTKESRGEVFAIADGGTNLHMAAVGVGGFAKRSFPILNLSRDGCQGLTKTTVTGPLCTPSDTLARKADLGDVAEGDVLAVLCSGAYGPSASPTGFLSHGYPNEVLVDGDELHLVRAGDDTNDIVGRYRLPDDLPLPPVDKSFSISVRLSASDAHYGGALVDGAHIMKLFGDAVTGLAAIHDGDESLLQRWEGVEFLKPARPGDFITVRARINRQSRLRRFVEVEALRTVRACDPGSSAVEKVDPPEKIASAQGLFVVPMPNRSRARKESMT</sequence>
<evidence type="ECO:0000313" key="10">
    <source>
        <dbReference type="Proteomes" id="UP000050497"/>
    </source>
</evidence>
<dbReference type="InterPro" id="IPR029069">
    <property type="entry name" value="HotDog_dom_sf"/>
</dbReference>
<dbReference type="GO" id="GO:0008836">
    <property type="term" value="F:diaminopimelate decarboxylase activity"/>
    <property type="evidence" value="ECO:0007669"/>
    <property type="project" value="UniProtKB-EC"/>
</dbReference>
<name>A0A0P7Y2K3_9HYPH</name>
<dbReference type="SUPFAM" id="SSF51419">
    <property type="entry name" value="PLP-binding barrel"/>
    <property type="match status" value="1"/>
</dbReference>
<keyword evidence="2 3" id="KW-0663">Pyridoxal phosphate</keyword>
<proteinExistence type="inferred from homology"/>
<comment type="cofactor">
    <cofactor evidence="1 3">
        <name>pyridoxal 5'-phosphate</name>
        <dbReference type="ChEBI" id="CHEBI:597326"/>
    </cofactor>
</comment>
<dbReference type="InterPro" id="IPR006683">
    <property type="entry name" value="Thioestr_dom"/>
</dbReference>
<dbReference type="PANTHER" id="PTHR43727:SF2">
    <property type="entry name" value="GROUP IV DECARBOXYLASE"/>
    <property type="match status" value="1"/>
</dbReference>
<keyword evidence="11" id="KW-1185">Reference proteome</keyword>
<dbReference type="Pfam" id="PF03061">
    <property type="entry name" value="4HBT"/>
    <property type="match status" value="1"/>
</dbReference>
<dbReference type="Gene3D" id="3.10.129.10">
    <property type="entry name" value="Hotdog Thioesterase"/>
    <property type="match status" value="1"/>
</dbReference>
<dbReference type="InterPro" id="IPR009006">
    <property type="entry name" value="Ala_racemase/Decarboxylase_C"/>
</dbReference>
<dbReference type="InterPro" id="IPR000183">
    <property type="entry name" value="Orn/DAP/Arg_de-COase"/>
</dbReference>
<dbReference type="InterPro" id="IPR029066">
    <property type="entry name" value="PLP-binding_barrel"/>
</dbReference>
<evidence type="ECO:0000313" key="8">
    <source>
        <dbReference type="EMBL" id="KPQ10671.1"/>
    </source>
</evidence>
<dbReference type="PRINTS" id="PR01179">
    <property type="entry name" value="ODADCRBXLASE"/>
</dbReference>
<evidence type="ECO:0000256" key="3">
    <source>
        <dbReference type="PIRSR" id="PIRSR600183-50"/>
    </source>
</evidence>
<dbReference type="Pfam" id="PF02784">
    <property type="entry name" value="Orn_Arg_deC_N"/>
    <property type="match status" value="1"/>
</dbReference>
<comment type="caution">
    <text evidence="8">The sequence shown here is derived from an EMBL/GenBank/DDBJ whole genome shotgun (WGS) entry which is preliminary data.</text>
</comment>
<dbReference type="Gene3D" id="3.20.20.10">
    <property type="entry name" value="Alanine racemase"/>
    <property type="match status" value="1"/>
</dbReference>
<dbReference type="PATRIC" id="fig|1653334.4.peg.3436"/>
<reference evidence="8 10" key="1">
    <citation type="submission" date="2015-09" db="EMBL/GenBank/DDBJ databases">
        <title>Identification and resolution of microdiversity through metagenomic sequencing of parallel consortia.</title>
        <authorList>
            <person name="Nelson W.C."/>
            <person name="Romine M.F."/>
            <person name="Lindemann S.R."/>
        </authorList>
    </citation>
    <scope>NUCLEOTIDE SEQUENCE [LARGE SCALE GENOMIC DNA]</scope>
    <source>
        <strain evidence="8">HL-109</strain>
    </source>
</reference>
<reference evidence="9 11" key="2">
    <citation type="submission" date="2016-08" db="EMBL/GenBank/DDBJ databases">
        <authorList>
            <person name="Varghese N."/>
            <person name="Submissions Spin"/>
        </authorList>
    </citation>
    <scope>NUCLEOTIDE SEQUENCE [LARGE SCALE GENOMIC DNA]</scope>
    <source>
        <strain evidence="9 11">HL-109</strain>
    </source>
</reference>
<dbReference type="PANTHER" id="PTHR43727">
    <property type="entry name" value="DIAMINOPIMELATE DECARBOXYLASE"/>
    <property type="match status" value="1"/>
</dbReference>
<feature type="domain" description="Orn/DAP/Arg decarboxylase 2 N-terminal" evidence="6">
    <location>
        <begin position="54"/>
        <end position="304"/>
    </location>
</feature>
<dbReference type="Pfam" id="PF00278">
    <property type="entry name" value="Orn_DAP_Arg_deC"/>
    <property type="match status" value="1"/>
</dbReference>
<feature type="domain" description="Orn/DAP/Arg decarboxylase 2 C-terminal" evidence="5">
    <location>
        <begin position="305"/>
        <end position="398"/>
    </location>
</feature>
<evidence type="ECO:0000313" key="11">
    <source>
        <dbReference type="Proteomes" id="UP000182800"/>
    </source>
</evidence>
<dbReference type="SUPFAM" id="SSF50621">
    <property type="entry name" value="Alanine racemase C-terminal domain-like"/>
    <property type="match status" value="1"/>
</dbReference>
<dbReference type="STRING" id="1653334.GA0071312_0860"/>
<keyword evidence="8" id="KW-0456">Lyase</keyword>
<dbReference type="EMBL" id="LJSX01000014">
    <property type="protein sequence ID" value="KPQ10671.1"/>
    <property type="molecule type" value="Genomic_DNA"/>
</dbReference>
<dbReference type="GO" id="GO:0009089">
    <property type="term" value="P:lysine biosynthetic process via diaminopimelate"/>
    <property type="evidence" value="ECO:0007669"/>
    <property type="project" value="TreeGrafter"/>
</dbReference>
<dbReference type="AlphaFoldDB" id="A0A0P7Y2K3"/>
<evidence type="ECO:0000259" key="7">
    <source>
        <dbReference type="Pfam" id="PF03061"/>
    </source>
</evidence>
<evidence type="ECO:0000256" key="4">
    <source>
        <dbReference type="RuleBase" id="RU003737"/>
    </source>
</evidence>
<dbReference type="Proteomes" id="UP000182800">
    <property type="component" value="Unassembled WGS sequence"/>
</dbReference>
<dbReference type="CDD" id="cd03440">
    <property type="entry name" value="hot_dog"/>
    <property type="match status" value="1"/>
</dbReference>
<dbReference type="GO" id="GO:0016790">
    <property type="term" value="F:thiolester hydrolase activity"/>
    <property type="evidence" value="ECO:0007669"/>
    <property type="project" value="UniProtKB-ARBA"/>
</dbReference>
<evidence type="ECO:0000313" key="9">
    <source>
        <dbReference type="EMBL" id="SCC79409.1"/>
    </source>
</evidence>
<dbReference type="Gene3D" id="2.40.37.10">
    <property type="entry name" value="Lyase, Ornithine Decarboxylase, Chain A, domain 1"/>
    <property type="match status" value="1"/>
</dbReference>